<dbReference type="Proteomes" id="UP000595917">
    <property type="component" value="Chromosome"/>
</dbReference>
<dbReference type="Pfam" id="PF17910">
    <property type="entry name" value="FeoB_Cyto"/>
    <property type="match status" value="1"/>
</dbReference>
<evidence type="ECO:0000256" key="4">
    <source>
        <dbReference type="ARBA" id="ARBA00022496"/>
    </source>
</evidence>
<feature type="transmembrane region" description="Helical" evidence="16">
    <location>
        <begin position="351"/>
        <end position="375"/>
    </location>
</feature>
<dbReference type="InterPro" id="IPR027417">
    <property type="entry name" value="P-loop_NTPase"/>
</dbReference>
<feature type="binding site" evidence="15">
    <location>
        <position position="29"/>
    </location>
    <ligand>
        <name>Mg(2+)</name>
        <dbReference type="ChEBI" id="CHEBI:18420"/>
        <label>2</label>
    </ligand>
</feature>
<dbReference type="PROSITE" id="PS51711">
    <property type="entry name" value="G_FEOB"/>
    <property type="match status" value="1"/>
</dbReference>
<keyword evidence="12 16" id="KW-0472">Membrane</keyword>
<dbReference type="SUPFAM" id="SSF52540">
    <property type="entry name" value="P-loop containing nucleoside triphosphate hydrolases"/>
    <property type="match status" value="1"/>
</dbReference>
<evidence type="ECO:0000256" key="5">
    <source>
        <dbReference type="ARBA" id="ARBA00022519"/>
    </source>
</evidence>
<comment type="function">
    <text evidence="16">Probable transporter of a GTP-driven Fe(2+) uptake system.</text>
</comment>
<feature type="transmembrane region" description="Helical" evidence="16">
    <location>
        <begin position="461"/>
        <end position="481"/>
    </location>
</feature>
<comment type="similarity">
    <text evidence="16">Belongs to the TRAFAC class TrmE-Era-EngA-EngB-Septin-like GTPase superfamily. FeoB GTPase (TC 9.A.8) family.</text>
</comment>
<dbReference type="InterPro" id="IPR041069">
    <property type="entry name" value="FeoB_Cyto"/>
</dbReference>
<comment type="subcellular location">
    <subcellularLocation>
        <location evidence="1 16">Cell inner membrane</location>
        <topology evidence="1 16">Multi-pass membrane protein</topology>
    </subcellularLocation>
</comment>
<dbReference type="FunFam" id="1.10.287.1770:FF:000003">
    <property type="entry name" value="Ferrous iron transport protein B"/>
    <property type="match status" value="1"/>
</dbReference>
<keyword evidence="15" id="KW-0460">Magnesium</keyword>
<reference evidence="18" key="1">
    <citation type="submission" date="2021-01" db="EMBL/GenBank/DDBJ databases">
        <title>Description of Breznakiella homolactica.</title>
        <authorList>
            <person name="Song Y."/>
            <person name="Brune A."/>
        </authorList>
    </citation>
    <scope>NUCLEOTIDE SEQUENCE</scope>
    <source>
        <strain evidence="18">RmG30</strain>
    </source>
</reference>
<feature type="transmembrane region" description="Helical" evidence="16">
    <location>
        <begin position="295"/>
        <end position="315"/>
    </location>
</feature>
<evidence type="ECO:0000256" key="14">
    <source>
        <dbReference type="PIRSR" id="PIRSR603373-1"/>
    </source>
</evidence>
<evidence type="ECO:0000313" key="19">
    <source>
        <dbReference type="Proteomes" id="UP000595917"/>
    </source>
</evidence>
<dbReference type="PANTHER" id="PTHR43185:SF1">
    <property type="entry name" value="FE(2+) TRANSPORTER FEOB"/>
    <property type="match status" value="1"/>
</dbReference>
<evidence type="ECO:0000313" key="18">
    <source>
        <dbReference type="EMBL" id="QQO10344.1"/>
    </source>
</evidence>
<dbReference type="EMBL" id="CP067089">
    <property type="protein sequence ID" value="QQO10344.1"/>
    <property type="molecule type" value="Genomic_DNA"/>
</dbReference>
<accession>A0A7T7XQ07</accession>
<dbReference type="Pfam" id="PF02421">
    <property type="entry name" value="FeoB_N"/>
    <property type="match status" value="1"/>
</dbReference>
<feature type="transmembrane region" description="Helical" evidence="16">
    <location>
        <begin position="321"/>
        <end position="339"/>
    </location>
</feature>
<evidence type="ECO:0000256" key="3">
    <source>
        <dbReference type="ARBA" id="ARBA00022475"/>
    </source>
</evidence>
<feature type="transmembrane region" description="Helical" evidence="16">
    <location>
        <begin position="523"/>
        <end position="540"/>
    </location>
</feature>
<protein>
    <recommendedName>
        <fullName evidence="13 16">Ferrous iron transport protein B</fullName>
    </recommendedName>
</protein>
<keyword evidence="7 14" id="KW-0547">Nucleotide-binding</keyword>
<keyword evidence="15" id="KW-0479">Metal-binding</keyword>
<dbReference type="Gene3D" id="1.10.287.1770">
    <property type="match status" value="1"/>
</dbReference>
<keyword evidence="2 16" id="KW-0813">Transport</keyword>
<feature type="domain" description="FeoB-type G" evidence="17">
    <location>
        <begin position="8"/>
        <end position="170"/>
    </location>
</feature>
<evidence type="ECO:0000256" key="16">
    <source>
        <dbReference type="RuleBase" id="RU362098"/>
    </source>
</evidence>
<feature type="transmembrane region" description="Helical" evidence="16">
    <location>
        <begin position="429"/>
        <end position="455"/>
    </location>
</feature>
<gene>
    <name evidence="18" type="primary">feoB</name>
    <name evidence="18" type="ORF">JFL75_05340</name>
</gene>
<dbReference type="InterPro" id="IPR030389">
    <property type="entry name" value="G_FEOB_dom"/>
</dbReference>
<proteinExistence type="inferred from homology"/>
<dbReference type="Pfam" id="PF07664">
    <property type="entry name" value="FeoB_C"/>
    <property type="match status" value="1"/>
</dbReference>
<feature type="binding site" evidence="14">
    <location>
        <begin position="121"/>
        <end position="124"/>
    </location>
    <ligand>
        <name>GTP</name>
        <dbReference type="ChEBI" id="CHEBI:37565"/>
        <label>1</label>
    </ligand>
</feature>
<dbReference type="PRINTS" id="PR00326">
    <property type="entry name" value="GTP1OBG"/>
</dbReference>
<dbReference type="InterPro" id="IPR006073">
    <property type="entry name" value="GTP-bd"/>
</dbReference>
<feature type="transmembrane region" description="Helical" evidence="16">
    <location>
        <begin position="395"/>
        <end position="417"/>
    </location>
</feature>
<evidence type="ECO:0000256" key="13">
    <source>
        <dbReference type="NCBIfam" id="TIGR00437"/>
    </source>
</evidence>
<evidence type="ECO:0000256" key="7">
    <source>
        <dbReference type="ARBA" id="ARBA00022741"/>
    </source>
</evidence>
<evidence type="ECO:0000256" key="15">
    <source>
        <dbReference type="PIRSR" id="PIRSR603373-2"/>
    </source>
</evidence>
<keyword evidence="6 16" id="KW-0812">Transmembrane</keyword>
<feature type="transmembrane region" description="Helical" evidence="16">
    <location>
        <begin position="655"/>
        <end position="676"/>
    </location>
</feature>
<dbReference type="InterPro" id="IPR050860">
    <property type="entry name" value="FeoB_GTPase"/>
</dbReference>
<keyword evidence="9 16" id="KW-0408">Iron</keyword>
<keyword evidence="10" id="KW-0406">Ion transport</keyword>
<organism evidence="18 19">
    <name type="scientific">Breznakiella homolactica</name>
    <dbReference type="NCBI Taxonomy" id="2798577"/>
    <lineage>
        <taxon>Bacteria</taxon>
        <taxon>Pseudomonadati</taxon>
        <taxon>Spirochaetota</taxon>
        <taxon>Spirochaetia</taxon>
        <taxon>Spirochaetales</taxon>
        <taxon>Breznakiellaceae</taxon>
        <taxon>Breznakiella</taxon>
    </lineage>
</organism>
<evidence type="ECO:0000256" key="12">
    <source>
        <dbReference type="ARBA" id="ARBA00023136"/>
    </source>
</evidence>
<evidence type="ECO:0000256" key="9">
    <source>
        <dbReference type="ARBA" id="ARBA00023004"/>
    </source>
</evidence>
<keyword evidence="11 14" id="KW-0342">GTP-binding</keyword>
<evidence type="ECO:0000259" key="17">
    <source>
        <dbReference type="PROSITE" id="PS51711"/>
    </source>
</evidence>
<dbReference type="InterPro" id="IPR011640">
    <property type="entry name" value="Fe2_transport_prot_B_C"/>
</dbReference>
<feature type="binding site" evidence="14">
    <location>
        <begin position="15"/>
        <end position="22"/>
    </location>
    <ligand>
        <name>GTP</name>
        <dbReference type="ChEBI" id="CHEBI:37565"/>
        <label>1</label>
    </ligand>
</feature>
<evidence type="ECO:0000256" key="8">
    <source>
        <dbReference type="ARBA" id="ARBA00022989"/>
    </source>
</evidence>
<feature type="binding site" evidence="15">
    <location>
        <position position="27"/>
    </location>
    <ligand>
        <name>Mg(2+)</name>
        <dbReference type="ChEBI" id="CHEBI:18420"/>
        <label>2</label>
    </ligand>
</feature>
<feature type="transmembrane region" description="Helical" evidence="16">
    <location>
        <begin position="688"/>
        <end position="708"/>
    </location>
</feature>
<dbReference type="AlphaFoldDB" id="A0A7T7XQ07"/>
<keyword evidence="19" id="KW-1185">Reference proteome</keyword>
<dbReference type="Pfam" id="PF07670">
    <property type="entry name" value="Gate"/>
    <property type="match status" value="2"/>
</dbReference>
<dbReference type="PANTHER" id="PTHR43185">
    <property type="entry name" value="FERROUS IRON TRANSPORT PROTEIN B"/>
    <property type="match status" value="1"/>
</dbReference>
<feature type="binding site" evidence="15">
    <location>
        <position position="30"/>
    </location>
    <ligand>
        <name>Mg(2+)</name>
        <dbReference type="ChEBI" id="CHEBI:18420"/>
        <label>2</label>
    </ligand>
</feature>
<keyword evidence="3" id="KW-1003">Cell membrane</keyword>
<keyword evidence="4 16" id="KW-0410">Iron transport</keyword>
<feature type="binding site" evidence="14">
    <location>
        <begin position="61"/>
        <end position="64"/>
    </location>
    <ligand>
        <name>GTP</name>
        <dbReference type="ChEBI" id="CHEBI:37565"/>
        <label>1</label>
    </ligand>
</feature>
<evidence type="ECO:0000256" key="2">
    <source>
        <dbReference type="ARBA" id="ARBA00022448"/>
    </source>
</evidence>
<dbReference type="GO" id="GO:0005525">
    <property type="term" value="F:GTP binding"/>
    <property type="evidence" value="ECO:0007669"/>
    <property type="project" value="UniProtKB-KW"/>
</dbReference>
<feature type="binding site" evidence="15">
    <location>
        <position position="26"/>
    </location>
    <ligand>
        <name>Mg(2+)</name>
        <dbReference type="ChEBI" id="CHEBI:18420"/>
        <label>2</label>
    </ligand>
</feature>
<dbReference type="InterPro" id="IPR003373">
    <property type="entry name" value="Fe2_transport_prot-B"/>
</dbReference>
<evidence type="ECO:0000256" key="10">
    <source>
        <dbReference type="ARBA" id="ARBA00023065"/>
    </source>
</evidence>
<dbReference type="GO" id="GO:0046872">
    <property type="term" value="F:metal ion binding"/>
    <property type="evidence" value="ECO:0007669"/>
    <property type="project" value="UniProtKB-KW"/>
</dbReference>
<keyword evidence="8 16" id="KW-1133">Transmembrane helix</keyword>
<dbReference type="NCBIfam" id="TIGR00437">
    <property type="entry name" value="feoB"/>
    <property type="match status" value="1"/>
</dbReference>
<evidence type="ECO:0000256" key="11">
    <source>
        <dbReference type="ARBA" id="ARBA00023134"/>
    </source>
</evidence>
<dbReference type="InterPro" id="IPR011642">
    <property type="entry name" value="Gate_dom"/>
</dbReference>
<dbReference type="GO" id="GO:0015093">
    <property type="term" value="F:ferrous iron transmembrane transporter activity"/>
    <property type="evidence" value="ECO:0007669"/>
    <property type="project" value="UniProtKB-UniRule"/>
</dbReference>
<evidence type="ECO:0000256" key="6">
    <source>
        <dbReference type="ARBA" id="ARBA00022692"/>
    </source>
</evidence>
<dbReference type="KEGG" id="bhc:JFL75_05340"/>
<dbReference type="RefSeq" id="WP_215627648.1">
    <property type="nucleotide sequence ID" value="NZ_CP067089.2"/>
</dbReference>
<dbReference type="GO" id="GO:0005886">
    <property type="term" value="C:plasma membrane"/>
    <property type="evidence" value="ECO:0007669"/>
    <property type="project" value="UniProtKB-SubCell"/>
</dbReference>
<evidence type="ECO:0000256" key="1">
    <source>
        <dbReference type="ARBA" id="ARBA00004429"/>
    </source>
</evidence>
<sequence>MSKINRKELRIALAGNPNSGKTTLFNALTGAHHKVGNYPGVTVEKREGTRTRGDRQYHFIDLPGIYSLTAYSIDEVVARDFILDEQPDIILDVLDSTNLERNLYLCLQFQELGIPVIGALNMSDEAESKGIRIDEKHLSTMLGIPLVKTIGPKGTGTEALLDCIDEVSAGKHKSDRAVNYGEEIETKLENLEKLISADAGFVAKYPVRWLSVKLLEKDSNAYQRLKEHPNAGEIEAAAQESVEWIEKHFGKDAEIIVSEQRYGYIRGAIQESVQTVKEVDFSVTEAIDKVIMNRFLALPIFILVLYGVFQLTFILSEYPMGWLETFFEFLGGAFASIIPDGMVQSLIVDGIIGGVGGVFSFVPNIVILFFLLSLLEDIGYMSRAAFATDKLLHAFGLHGQSIFPMMLGFGCSVPAIMAARTLKSPRDRIITILVTPFMSCGAKLPVHVLLAAAFFPDNAANMVMLIYAIGIILALLSAFVFKKTVLKGDPTPFVMELPPYRAPTLRGVLWHVWEKTWMYVKKAGTIILASSILIWLITYFPTYEPSDEYIEELSVTFMAENPGSGEEEAEAWVETAVANSAIEYSFAGRLGKFIEPVFRPLGFDWKIGVASITGFAAKEVVVSTLGILYSIGTEENEESESLREAIHNDPNMSPLVAFVFMLFTLIIPPCFAAMAAIKAEIGWKWLGFELVFQLLLGWTLCFLVYQIGMFGGLG</sequence>
<keyword evidence="5" id="KW-0997">Cell inner membrane</keyword>
<dbReference type="CDD" id="cd01879">
    <property type="entry name" value="FeoB"/>
    <property type="match status" value="1"/>
</dbReference>
<name>A0A7T7XQ07_9SPIR</name>
<dbReference type="FunFam" id="3.40.50.300:FF:000426">
    <property type="entry name" value="Ferrous iron transport protein B"/>
    <property type="match status" value="1"/>
</dbReference>
<dbReference type="Gene3D" id="3.40.50.300">
    <property type="entry name" value="P-loop containing nucleotide triphosphate hydrolases"/>
    <property type="match status" value="1"/>
</dbReference>
<feature type="binding site" evidence="14">
    <location>
        <begin position="40"/>
        <end position="44"/>
    </location>
    <ligand>
        <name>GTP</name>
        <dbReference type="ChEBI" id="CHEBI:37565"/>
        <label>1</label>
    </ligand>
</feature>